<protein>
    <submittedName>
        <fullName evidence="1">Uncharacterized protein</fullName>
    </submittedName>
</protein>
<evidence type="ECO:0000313" key="1">
    <source>
        <dbReference type="EMBL" id="KAJ9124733.1"/>
    </source>
</evidence>
<evidence type="ECO:0000313" key="2">
    <source>
        <dbReference type="Proteomes" id="UP001234202"/>
    </source>
</evidence>
<gene>
    <name evidence="1" type="ORF">QFC24_003101</name>
</gene>
<keyword evidence="2" id="KW-1185">Reference proteome</keyword>
<accession>A0ACC2XL76</accession>
<name>A0ACC2XL76_9TREE</name>
<proteinExistence type="predicted"/>
<dbReference type="EMBL" id="JASBWV010000009">
    <property type="protein sequence ID" value="KAJ9124733.1"/>
    <property type="molecule type" value="Genomic_DNA"/>
</dbReference>
<organism evidence="1 2">
    <name type="scientific">Naganishia onofrii</name>
    <dbReference type="NCBI Taxonomy" id="1851511"/>
    <lineage>
        <taxon>Eukaryota</taxon>
        <taxon>Fungi</taxon>
        <taxon>Dikarya</taxon>
        <taxon>Basidiomycota</taxon>
        <taxon>Agaricomycotina</taxon>
        <taxon>Tremellomycetes</taxon>
        <taxon>Filobasidiales</taxon>
        <taxon>Filobasidiaceae</taxon>
        <taxon>Naganishia</taxon>
    </lineage>
</organism>
<dbReference type="Proteomes" id="UP001234202">
    <property type="component" value="Unassembled WGS sequence"/>
</dbReference>
<comment type="caution">
    <text evidence="1">The sequence shown here is derived from an EMBL/GenBank/DDBJ whole genome shotgun (WGS) entry which is preliminary data.</text>
</comment>
<sequence>MAELRDKTRLHPQVERPGRIRRTSTTGLGINMRPASSSRAEERPGHSPTSRGPIRADLVKAHVRRPSGIVDAMARSPPSVDSGKPSAELHSSKTTGDFTIPKETNGQPKLPVIPNVRPTMGQSSSGVHASEASSSSGIPRGPDKTTVVMNIHMAAAFDREPVVTDLREIPWAKPGDIIEVCPVQRREWEPHTGMTPGTSATGGQGTMGTGSSPRMKRRASVREEREIEEGKRTSRSERNRKGPKGHFLFRLGGNDETKLKKLQQPLSLSDSVAEVFGLANRMQVDLVKVDPKEVEADFIELTFTGQYLGRSDMWRLGMSLEGRCVHVWEKVEFAGIIKAEVKGIYVKGKRRASALVTPRTKTIFRSFMPELFQRWKDAHVNHVVTIVIFARVYYDEQEVEYLNQLGITGREALLHSPHAGYYKDFYRVIVDFETRSEWSTILPVLKQQLLETHEAILLNHHLGGDAADEAKIIGRLSFAHEGNILESINLVLNPFDEHHIDRDLSRTGLSIMVITPGVGYFTVNKTMLRLTTERLLDAGFTIDMICMSQIPLHVTPLFSYWSRPLPQPKKEDDKDSAMGGEIMAELSADTRGRFTSTRMHDLLYWDVPDDGTEEQLIFSVSPLLYCHFYSKSHDRPFKEDRFIPRCKMYEIQMLGLIDHDLTTLALPTLDEDEMARKAAADAQNLEDEHDAFDESLFISVYTKPAEPKSKKLPSTPVPAPTILEGPETAKLQSSPPSLAKISPLPTPTLETQTAVDPASLPNSDELKGSVTERNTQTTTPKGADPKALATRSRSTTLSLADIPHSPKSPASTITPQLGGYRKRTISRASAASELDKQPVIGTITAPSTPPAHVLKGKSSKSSLAGIPGASKFFNYLMGRTPINPPLPTEAIVTKENASFDKIDRSPSASRPKQVRPIKSADSKHLLSMEAAYGNSEPSMLNRRHAGKDDMQRERRDSFSKVEPMAIPLNRARNSESGKRVKRPPKKPTYRQKDDEDQREGNVKTSQPINRSISEQEVVPRSWQSGQASSWKHREAVRKGDYWRINPCQPRDNNVSKNGRHRRWQFSVPRPTFTQDVKWDSIIAPCCLPLTTDLIPLEEELRTQYREQLYHFACDANQLSFLLRSDELRDLPIAVMREMASQRLSQNFQFLVADPWAKDQVTFGQVKGIRTGGASEVLRSARGPLWLSTPNQVHRLDFALENKNTLEVHNFTRKLFYSTEPEKYNCLMWPRKRKGYQLSKAVLKYPTRTNDFNYLDRLISGAEDELTDALRYWRTRFLLIPSDQPQPTMKASTGEPLGEEEIHIVGATKLLEMIGKSRWTPLNGKKDNTPPSLLPTWLDPSACVTDPFLMEQLEKVQNGYKLAKPDNQMTIQNATLESIAAAMRDPEKGLPISDRWWHRAAYPDSFQGDAFVTWLQSMYTDITTREQAVEWGQRLQKKGLIEHCNEYHGFLDGYYFYRLAGEYAKTSKKRKGLGWFSKGFTDDSAVQSKQQNKTLLVDSAADSNHAVAGPINQYGLTPPELEARELKSKKKRKVNMSQTMILDLDPHHKSDRAEVAILHADIIHNPVNAFHFELNWIGVTAGFLDDIRQRWNNCAEKHGLRLVEAPVEQIKDTDQRCAWRAPSPIKLALAPPAIKDLDERLPEKVRTANYFEYAILTKKFDFVLDVEATTRIPDHIQVEYSYRKAGVFEYSQFIHKSGLALVQCVGGEEGFLWSDNRLFFSASSRYRSGIAGRGGPTPINAATSRLSTNNHNNSTTSLNNIYVPPLAVNASFPTTIHTAAPSGYLPGQPLTKQQQADVIRERLEAFCADPVALAQFYESVTPPVVMPINEGLSTNEASLNTPVVESSDKSSATSISEDQSVGIQGNKSLEHDSPREGKGEDVDISLLLEANGPYGV</sequence>
<reference evidence="1" key="1">
    <citation type="submission" date="2023-04" db="EMBL/GenBank/DDBJ databases">
        <title>Draft Genome sequencing of Naganishia species isolated from polar environments using Oxford Nanopore Technology.</title>
        <authorList>
            <person name="Leo P."/>
            <person name="Venkateswaran K."/>
        </authorList>
    </citation>
    <scope>NUCLEOTIDE SEQUENCE</scope>
    <source>
        <strain evidence="1">DBVPG 5303</strain>
    </source>
</reference>